<dbReference type="Proteomes" id="UP000248987">
    <property type="component" value="Unassembled WGS sequence"/>
</dbReference>
<evidence type="ECO:0000313" key="2">
    <source>
        <dbReference type="Proteomes" id="UP000248987"/>
    </source>
</evidence>
<dbReference type="EMBL" id="QLLQ01000001">
    <property type="protein sequence ID" value="RAJ27956.1"/>
    <property type="molecule type" value="Genomic_DNA"/>
</dbReference>
<comment type="caution">
    <text evidence="1">The sequence shown here is derived from an EMBL/GenBank/DDBJ whole genome shotgun (WGS) entry which is preliminary data.</text>
</comment>
<organism evidence="1 2">
    <name type="scientific">Gelidibacter algens</name>
    <dbReference type="NCBI Taxonomy" id="49280"/>
    <lineage>
        <taxon>Bacteria</taxon>
        <taxon>Pseudomonadati</taxon>
        <taxon>Bacteroidota</taxon>
        <taxon>Flavobacteriia</taxon>
        <taxon>Flavobacteriales</taxon>
        <taxon>Flavobacteriaceae</taxon>
        <taxon>Gelidibacter</taxon>
    </lineage>
</organism>
<reference evidence="1 2" key="1">
    <citation type="submission" date="2018-06" db="EMBL/GenBank/DDBJ databases">
        <title>Genomic Encyclopedia of Archaeal and Bacterial Type Strains, Phase II (KMG-II): from individual species to whole genera.</title>
        <authorList>
            <person name="Goeker M."/>
        </authorList>
    </citation>
    <scope>NUCLEOTIDE SEQUENCE [LARGE SCALE GENOMIC DNA]</scope>
    <source>
        <strain evidence="1 2">DSM 12408</strain>
    </source>
</reference>
<proteinExistence type="predicted"/>
<dbReference type="Pfam" id="PF09912">
    <property type="entry name" value="DUF2141"/>
    <property type="match status" value="1"/>
</dbReference>
<gene>
    <name evidence="1" type="ORF">LX77_00530</name>
</gene>
<keyword evidence="2" id="KW-1185">Reference proteome</keyword>
<dbReference type="InterPro" id="IPR018673">
    <property type="entry name" value="DUF2141"/>
</dbReference>
<protein>
    <submittedName>
        <fullName evidence="1">Uncharacterized protein (DUF2141 family)</fullName>
    </submittedName>
</protein>
<sequence length="138" mass="15384">MKHLFLSIAISVTSFLGFCQETEGHKITVTIDNVKNDKGHVLLGLHTSEDFMKGTGIQSQKSEIKNGKITITFTNVKPGTYAIMALHDSNDNERMDFENGMPLESYGMSNNPVSYGPPQFSEAKFEMGEEDVEMAIRF</sequence>
<evidence type="ECO:0000313" key="1">
    <source>
        <dbReference type="EMBL" id="RAJ27956.1"/>
    </source>
</evidence>
<dbReference type="OrthoDB" id="9788332at2"/>
<name>A0A1A7R4A6_9FLAO</name>
<dbReference type="AlphaFoldDB" id="A0A1A7R4A6"/>
<accession>A0A1A7R4A6</accession>
<dbReference type="RefSeq" id="WP_066430142.1">
    <property type="nucleotide sequence ID" value="NZ_LZRN01000002.1"/>
</dbReference>